<dbReference type="OMA" id="AGAHTKN"/>
<organism evidence="4 5">
    <name type="scientific">Daphnia pulex</name>
    <name type="common">Water flea</name>
    <dbReference type="NCBI Taxonomy" id="6669"/>
    <lineage>
        <taxon>Eukaryota</taxon>
        <taxon>Metazoa</taxon>
        <taxon>Ecdysozoa</taxon>
        <taxon>Arthropoda</taxon>
        <taxon>Crustacea</taxon>
        <taxon>Branchiopoda</taxon>
        <taxon>Diplostraca</taxon>
        <taxon>Cladocera</taxon>
        <taxon>Anomopoda</taxon>
        <taxon>Daphniidae</taxon>
        <taxon>Daphnia</taxon>
    </lineage>
</organism>
<accession>E9FXE4</accession>
<dbReference type="InParanoid" id="E9FXE4"/>
<dbReference type="KEGG" id="dpx:DAPPUDRAFT_92028"/>
<dbReference type="InterPro" id="IPR040285">
    <property type="entry name" value="ProX/PRXD1"/>
</dbReference>
<dbReference type="HOGENOM" id="CLU_104635_2_1_1"/>
<dbReference type="Gene3D" id="3.90.960.10">
    <property type="entry name" value="YbaK/aminoacyl-tRNA synthetase-associated domain"/>
    <property type="match status" value="1"/>
</dbReference>
<dbReference type="AlphaFoldDB" id="E9FXE4"/>
<gene>
    <name evidence="4" type="ORF">DAPPUDRAFT_92028</name>
</gene>
<protein>
    <recommendedName>
        <fullName evidence="2">PrdX deacylase domain-containing protein 1</fullName>
    </recommendedName>
</protein>
<dbReference type="OrthoDB" id="424586at2759"/>
<keyword evidence="5" id="KW-1185">Reference proteome</keyword>
<dbReference type="InterPro" id="IPR007214">
    <property type="entry name" value="YbaK/aa-tRNA-synth-assoc-dom"/>
</dbReference>
<dbReference type="InterPro" id="IPR036754">
    <property type="entry name" value="YbaK/aa-tRNA-synt-asso_dom_sf"/>
</dbReference>
<evidence type="ECO:0000313" key="5">
    <source>
        <dbReference type="Proteomes" id="UP000000305"/>
    </source>
</evidence>
<dbReference type="GO" id="GO:0002161">
    <property type="term" value="F:aminoacyl-tRNA deacylase activity"/>
    <property type="evidence" value="ECO:0007669"/>
    <property type="project" value="InterPro"/>
</dbReference>
<evidence type="ECO:0000256" key="2">
    <source>
        <dbReference type="ARBA" id="ARBA00031612"/>
    </source>
</evidence>
<reference evidence="4 5" key="1">
    <citation type="journal article" date="2011" name="Science">
        <title>The ecoresponsive genome of Daphnia pulex.</title>
        <authorList>
            <person name="Colbourne J.K."/>
            <person name="Pfrender M.E."/>
            <person name="Gilbert D."/>
            <person name="Thomas W.K."/>
            <person name="Tucker A."/>
            <person name="Oakley T.H."/>
            <person name="Tokishita S."/>
            <person name="Aerts A."/>
            <person name="Arnold G.J."/>
            <person name="Basu M.K."/>
            <person name="Bauer D.J."/>
            <person name="Caceres C.E."/>
            <person name="Carmel L."/>
            <person name="Casola C."/>
            <person name="Choi J.H."/>
            <person name="Detter J.C."/>
            <person name="Dong Q."/>
            <person name="Dusheyko S."/>
            <person name="Eads B.D."/>
            <person name="Frohlich T."/>
            <person name="Geiler-Samerotte K.A."/>
            <person name="Gerlach D."/>
            <person name="Hatcher P."/>
            <person name="Jogdeo S."/>
            <person name="Krijgsveld J."/>
            <person name="Kriventseva E.V."/>
            <person name="Kultz D."/>
            <person name="Laforsch C."/>
            <person name="Lindquist E."/>
            <person name="Lopez J."/>
            <person name="Manak J.R."/>
            <person name="Muller J."/>
            <person name="Pangilinan J."/>
            <person name="Patwardhan R.P."/>
            <person name="Pitluck S."/>
            <person name="Pritham E.J."/>
            <person name="Rechtsteiner A."/>
            <person name="Rho M."/>
            <person name="Rogozin I.B."/>
            <person name="Sakarya O."/>
            <person name="Salamov A."/>
            <person name="Schaack S."/>
            <person name="Shapiro H."/>
            <person name="Shiga Y."/>
            <person name="Skalitzky C."/>
            <person name="Smith Z."/>
            <person name="Souvorov A."/>
            <person name="Sung W."/>
            <person name="Tang Z."/>
            <person name="Tsuchiya D."/>
            <person name="Tu H."/>
            <person name="Vos H."/>
            <person name="Wang M."/>
            <person name="Wolf Y.I."/>
            <person name="Yamagata H."/>
            <person name="Yamada T."/>
            <person name="Ye Y."/>
            <person name="Shaw J.R."/>
            <person name="Andrews J."/>
            <person name="Crease T.J."/>
            <person name="Tang H."/>
            <person name="Lucas S.M."/>
            <person name="Robertson H.M."/>
            <person name="Bork P."/>
            <person name="Koonin E.V."/>
            <person name="Zdobnov E.M."/>
            <person name="Grigoriev I.V."/>
            <person name="Lynch M."/>
            <person name="Boore J.L."/>
        </authorList>
    </citation>
    <scope>NUCLEOTIDE SEQUENCE [LARGE SCALE GENOMIC DNA]</scope>
</reference>
<evidence type="ECO:0000259" key="3">
    <source>
        <dbReference type="Pfam" id="PF04073"/>
    </source>
</evidence>
<dbReference type="SUPFAM" id="SSF55826">
    <property type="entry name" value="YbaK/ProRS associated domain"/>
    <property type="match status" value="1"/>
</dbReference>
<dbReference type="Proteomes" id="UP000000305">
    <property type="component" value="Unassembled WGS sequence"/>
</dbReference>
<sequence length="138" mass="15214">MEHISHLVGFHAKNLLVKDKKTSKLYLITARHDATVQLGQISKVIGAKELRFADAETLEASLGVQQGSVTPFALLNDAQEHRVTFVLDGQLWSEKNSDGQDSYLNFHPMTNEATTSITVAGFKVFLKATGHEPVIIQL</sequence>
<feature type="domain" description="YbaK/aminoacyl-tRNA synthetase-associated" evidence="3">
    <location>
        <begin position="11"/>
        <end position="121"/>
    </location>
</feature>
<name>E9FXE4_DAPPU</name>
<comment type="similarity">
    <text evidence="1">Belongs to the PRORSD1 family.</text>
</comment>
<dbReference type="Pfam" id="PF04073">
    <property type="entry name" value="tRNA_edit"/>
    <property type="match status" value="1"/>
</dbReference>
<dbReference type="PANTHER" id="PTHR31423:SF3">
    <property type="entry name" value="PROLYL-TRNA SYNTHETASE ASSOCIATED DOMAIN-CONTAINING PROTEIN 1-RELATED"/>
    <property type="match status" value="1"/>
</dbReference>
<evidence type="ECO:0000256" key="1">
    <source>
        <dbReference type="ARBA" id="ARBA00010201"/>
    </source>
</evidence>
<dbReference type="EMBL" id="GL732526">
    <property type="protein sequence ID" value="EFX88062.1"/>
    <property type="molecule type" value="Genomic_DNA"/>
</dbReference>
<dbReference type="eggNOG" id="ENOG502QT6S">
    <property type="taxonomic scope" value="Eukaryota"/>
</dbReference>
<evidence type="ECO:0000313" key="4">
    <source>
        <dbReference type="EMBL" id="EFX88062.1"/>
    </source>
</evidence>
<proteinExistence type="inferred from homology"/>
<dbReference type="PANTHER" id="PTHR31423">
    <property type="entry name" value="YBAK DOMAIN-CONTAINING PROTEIN"/>
    <property type="match status" value="1"/>
</dbReference>